<evidence type="ECO:0000256" key="1">
    <source>
        <dbReference type="SAM" id="MobiDB-lite"/>
    </source>
</evidence>
<protein>
    <recommendedName>
        <fullName evidence="2">PsbP C-terminal domain-containing protein</fullName>
    </recommendedName>
</protein>
<evidence type="ECO:0000259" key="2">
    <source>
        <dbReference type="Pfam" id="PF01789"/>
    </source>
</evidence>
<dbReference type="AlphaFoldDB" id="A0AAW1S9L0"/>
<dbReference type="GO" id="GO:0019898">
    <property type="term" value="C:extrinsic component of membrane"/>
    <property type="evidence" value="ECO:0007669"/>
    <property type="project" value="InterPro"/>
</dbReference>
<reference evidence="3 4" key="1">
    <citation type="journal article" date="2024" name="Nat. Commun.">
        <title>Phylogenomics reveals the evolutionary origins of lichenization in chlorophyte algae.</title>
        <authorList>
            <person name="Puginier C."/>
            <person name="Libourel C."/>
            <person name="Otte J."/>
            <person name="Skaloud P."/>
            <person name="Haon M."/>
            <person name="Grisel S."/>
            <person name="Petersen M."/>
            <person name="Berrin J.G."/>
            <person name="Delaux P.M."/>
            <person name="Dal Grande F."/>
            <person name="Keller J."/>
        </authorList>
    </citation>
    <scope>NUCLEOTIDE SEQUENCE [LARGE SCALE GENOMIC DNA]</scope>
    <source>
        <strain evidence="3 4">SAG 2145</strain>
    </source>
</reference>
<dbReference type="InterPro" id="IPR002683">
    <property type="entry name" value="PsbP_C"/>
</dbReference>
<gene>
    <name evidence="3" type="ORF">WJX74_004754</name>
</gene>
<dbReference type="GO" id="GO:0015979">
    <property type="term" value="P:photosynthesis"/>
    <property type="evidence" value="ECO:0007669"/>
    <property type="project" value="InterPro"/>
</dbReference>
<feature type="compositionally biased region" description="Polar residues" evidence="1">
    <location>
        <begin position="1"/>
        <end position="11"/>
    </location>
</feature>
<feature type="domain" description="PsbP C-terminal" evidence="2">
    <location>
        <begin position="92"/>
        <end position="268"/>
    </location>
</feature>
<keyword evidence="4" id="KW-1185">Reference proteome</keyword>
<proteinExistence type="predicted"/>
<sequence length="274" mass="30617">MSSLPVKQSPLSRRPVLRRHTPSPLPVCCQHTKSSQQAKVTSQQPEGQAAQSLVGTGRRQALGAAASLLLAASSLQNPTPAWAIRGRRPPPGFRLYTDKLDGFSFFYPETWTPVSSSGNEVFLRNPYNVNENLYVTISSPSSSKYKESDLQSPDATAQVILKQFLKEYMSTRLGVRREADIVDAALLSGDDQKQYSQIQVRAKSFASRQQLAVSPQARDMGMEMEWDRRFISVLGVANKRLYQLRLQTADQSYQRNKAVLDQIAQSFQCMEVEA</sequence>
<organism evidence="3 4">
    <name type="scientific">Apatococcus lobatus</name>
    <dbReference type="NCBI Taxonomy" id="904363"/>
    <lineage>
        <taxon>Eukaryota</taxon>
        <taxon>Viridiplantae</taxon>
        <taxon>Chlorophyta</taxon>
        <taxon>core chlorophytes</taxon>
        <taxon>Trebouxiophyceae</taxon>
        <taxon>Chlorellales</taxon>
        <taxon>Chlorellaceae</taxon>
        <taxon>Apatococcus</taxon>
    </lineage>
</organism>
<feature type="compositionally biased region" description="Polar residues" evidence="1">
    <location>
        <begin position="31"/>
        <end position="53"/>
    </location>
</feature>
<dbReference type="InterPro" id="IPR016123">
    <property type="entry name" value="Mog1/PsbP_a/b/a-sand"/>
</dbReference>
<dbReference type="SUPFAM" id="SSF55724">
    <property type="entry name" value="Mog1p/PsbP-like"/>
    <property type="match status" value="1"/>
</dbReference>
<dbReference type="Proteomes" id="UP001438707">
    <property type="component" value="Unassembled WGS sequence"/>
</dbReference>
<accession>A0AAW1S9L0</accession>
<evidence type="ECO:0000313" key="3">
    <source>
        <dbReference type="EMBL" id="KAK9842948.1"/>
    </source>
</evidence>
<dbReference type="EMBL" id="JALJOS010000002">
    <property type="protein sequence ID" value="KAK9842948.1"/>
    <property type="molecule type" value="Genomic_DNA"/>
</dbReference>
<dbReference type="GO" id="GO:0009654">
    <property type="term" value="C:photosystem II oxygen evolving complex"/>
    <property type="evidence" value="ECO:0007669"/>
    <property type="project" value="InterPro"/>
</dbReference>
<dbReference type="GO" id="GO:0005509">
    <property type="term" value="F:calcium ion binding"/>
    <property type="evidence" value="ECO:0007669"/>
    <property type="project" value="InterPro"/>
</dbReference>
<evidence type="ECO:0000313" key="4">
    <source>
        <dbReference type="Proteomes" id="UP001438707"/>
    </source>
</evidence>
<dbReference type="PANTHER" id="PTHR31407">
    <property type="match status" value="1"/>
</dbReference>
<comment type="caution">
    <text evidence="3">The sequence shown here is derived from an EMBL/GenBank/DDBJ whole genome shotgun (WGS) entry which is preliminary data.</text>
</comment>
<feature type="region of interest" description="Disordered" evidence="1">
    <location>
        <begin position="1"/>
        <end position="53"/>
    </location>
</feature>
<name>A0AAW1S9L0_9CHLO</name>
<dbReference type="Pfam" id="PF01789">
    <property type="entry name" value="PsbP"/>
    <property type="match status" value="1"/>
</dbReference>
<dbReference type="PANTHER" id="PTHR31407:SF15">
    <property type="entry name" value="PSBP DOMAIN-CONTAINING PROTEIN 1, CHLOROPLASTIC"/>
    <property type="match status" value="1"/>
</dbReference>
<dbReference type="Gene3D" id="3.40.1000.10">
    <property type="entry name" value="Mog1/PsbP, alpha/beta/alpha sandwich"/>
    <property type="match status" value="1"/>
</dbReference>